<reference evidence="1 2" key="1">
    <citation type="submission" date="2017-08" db="EMBL/GenBank/DDBJ databases">
        <title>Infants hospitalized years apart are colonized by the same room-sourced microbial strains.</title>
        <authorList>
            <person name="Brooks B."/>
            <person name="Olm M.R."/>
            <person name="Firek B.A."/>
            <person name="Baker R."/>
            <person name="Thomas B.C."/>
            <person name="Morowitz M.J."/>
            <person name="Banfield J.F."/>
        </authorList>
    </citation>
    <scope>NUCLEOTIDE SEQUENCE [LARGE SCALE GENOMIC DNA]</scope>
    <source>
        <strain evidence="1">S2_018_000_R2_104</strain>
    </source>
</reference>
<evidence type="ECO:0000313" key="2">
    <source>
        <dbReference type="Proteomes" id="UP000249557"/>
    </source>
</evidence>
<dbReference type="AlphaFoldDB" id="A0A2W5A6A4"/>
<organism evidence="1 2">
    <name type="scientific">Micavibrio aeruginosavorus</name>
    <dbReference type="NCBI Taxonomy" id="349221"/>
    <lineage>
        <taxon>Bacteria</taxon>
        <taxon>Pseudomonadati</taxon>
        <taxon>Bdellovibrionota</taxon>
        <taxon>Bdellovibrionia</taxon>
        <taxon>Bdellovibrionales</taxon>
        <taxon>Pseudobdellovibrionaceae</taxon>
        <taxon>Micavibrio</taxon>
    </lineage>
</organism>
<dbReference type="Proteomes" id="UP000249557">
    <property type="component" value="Unassembled WGS sequence"/>
</dbReference>
<accession>A0A2W5A6A4</accession>
<gene>
    <name evidence="1" type="ORF">DI626_00565</name>
</gene>
<protein>
    <submittedName>
        <fullName evidence="1">Uncharacterized protein</fullName>
    </submittedName>
</protein>
<comment type="caution">
    <text evidence="1">The sequence shown here is derived from an EMBL/GenBank/DDBJ whole genome shotgun (WGS) entry which is preliminary data.</text>
</comment>
<evidence type="ECO:0000313" key="1">
    <source>
        <dbReference type="EMBL" id="PZO88926.1"/>
    </source>
</evidence>
<sequence length="244" mass="28212">MIGAFYNAVNDISFPSFLYNEGKALQAVEDLGWTYHNCGGNLTYIYKSPNPRIVARINYTKDFAFQIYADLCQTLPHNPYLQNVYGHFTLKDGTHIAILERLVHIPFKQDKNLPGRASAANDFYRFLQEGYDHHDLSQKYLADPYVREAMQHLYATIDAHHGTGSRLRSSFDCHADNVMGRVLENGIIQPVITDPYETGEWVEKHDYIDNLTPWSVYLRRKVGLMDPSYFNNLPDNNRNSWILK</sequence>
<name>A0A2W5A6A4_9BACT</name>
<proteinExistence type="predicted"/>
<dbReference type="EMBL" id="QFNK01000004">
    <property type="protein sequence ID" value="PZO88926.1"/>
    <property type="molecule type" value="Genomic_DNA"/>
</dbReference>